<dbReference type="InterPro" id="IPR038717">
    <property type="entry name" value="Tc1-like_DDE_dom"/>
</dbReference>
<proteinExistence type="predicted"/>
<dbReference type="PANTHER" id="PTHR46564">
    <property type="entry name" value="TRANSPOSASE"/>
    <property type="match status" value="1"/>
</dbReference>
<dbReference type="PANTHER" id="PTHR46564:SF1">
    <property type="entry name" value="TRANSPOSASE"/>
    <property type="match status" value="1"/>
</dbReference>
<keyword evidence="3" id="KW-1185">Reference proteome</keyword>
<comment type="subcellular location">
    <subcellularLocation>
        <location evidence="1">Nucleus</location>
    </subcellularLocation>
</comment>
<organism evidence="3 4">
    <name type="scientific">Plectus sambesii</name>
    <dbReference type="NCBI Taxonomy" id="2011161"/>
    <lineage>
        <taxon>Eukaryota</taxon>
        <taxon>Metazoa</taxon>
        <taxon>Ecdysozoa</taxon>
        <taxon>Nematoda</taxon>
        <taxon>Chromadorea</taxon>
        <taxon>Plectida</taxon>
        <taxon>Plectina</taxon>
        <taxon>Plectoidea</taxon>
        <taxon>Plectidae</taxon>
        <taxon>Plectus</taxon>
    </lineage>
</organism>
<dbReference type="Pfam" id="PF13358">
    <property type="entry name" value="DDE_3"/>
    <property type="match status" value="1"/>
</dbReference>
<feature type="domain" description="Tc1-like transposase DDE" evidence="2">
    <location>
        <begin position="154"/>
        <end position="291"/>
    </location>
</feature>
<dbReference type="InterPro" id="IPR047655">
    <property type="entry name" value="Transpos_IS630-like"/>
</dbReference>
<dbReference type="InterPro" id="IPR036388">
    <property type="entry name" value="WH-like_DNA-bd_sf"/>
</dbReference>
<evidence type="ECO:0000313" key="4">
    <source>
        <dbReference type="WBParaSite" id="PSAMB.scaffold9177size7001.g32188.t1"/>
    </source>
</evidence>
<dbReference type="GO" id="GO:0003676">
    <property type="term" value="F:nucleic acid binding"/>
    <property type="evidence" value="ECO:0007669"/>
    <property type="project" value="InterPro"/>
</dbReference>
<evidence type="ECO:0000259" key="2">
    <source>
        <dbReference type="Pfam" id="PF13358"/>
    </source>
</evidence>
<evidence type="ECO:0000313" key="3">
    <source>
        <dbReference type="Proteomes" id="UP000887566"/>
    </source>
</evidence>
<dbReference type="NCBIfam" id="NF033545">
    <property type="entry name" value="transpos_IS630"/>
    <property type="match status" value="1"/>
</dbReference>
<dbReference type="SUPFAM" id="SSF46689">
    <property type="entry name" value="Homeodomain-like"/>
    <property type="match status" value="1"/>
</dbReference>
<dbReference type="Pfam" id="PF13551">
    <property type="entry name" value="HTH_29"/>
    <property type="match status" value="1"/>
</dbReference>
<sequence>MRNKYATISDVDRLRIVEAYLSGQNASMIANVMGVKRTTISTIISKFNKEGRVEAQQRGGAKAHKLTEDQKVTIRGWVDDDCSITLPRLQEKCLATFGVAVSTSTIGRILKAFAYTIKRVHLQPVRRNDAAAIEARWQYAQTFLELFAQVSETQIYFIDEVGFSVVMRARQGRSLRGTRAVQVAPGLRSRNISVCCAMNSQQVLHYSAKTRAYNREFFCTFLEELFPMLAEQGVTKAVLVMDNVRFHKGEQVRDLVESHGHRVLYLPPYSPFLNPIENMFSKWKQYVRRERPENEPHLLDLITNGARLITGDDCSAFFRHMMTFITRCLSHEVAPTEFTAEVGYLALCFLPHILQPCIVQGKEGKRDRFSASTALSHLIQFAKAGNSMYAALEALKKENGVTQPSILAFTQTGSTGGKLCDMFVIIDAVPIMIADANVSVSVETLFASYFVFNLSYPPSLCGVYSLFEMLFGVTPLIKSTSAVADLYSRIIC</sequence>
<dbReference type="WBParaSite" id="PSAMB.scaffold9177size7001.g32188.t1">
    <property type="protein sequence ID" value="PSAMB.scaffold9177size7001.g32188.t1"/>
    <property type="gene ID" value="PSAMB.scaffold9177size7001.g32188"/>
</dbReference>
<dbReference type="GO" id="GO:0005634">
    <property type="term" value="C:nucleus"/>
    <property type="evidence" value="ECO:0007669"/>
    <property type="project" value="UniProtKB-SubCell"/>
</dbReference>
<dbReference type="Proteomes" id="UP000887566">
    <property type="component" value="Unplaced"/>
</dbReference>
<evidence type="ECO:0000256" key="1">
    <source>
        <dbReference type="ARBA" id="ARBA00004123"/>
    </source>
</evidence>
<dbReference type="Gene3D" id="3.30.420.10">
    <property type="entry name" value="Ribonuclease H-like superfamily/Ribonuclease H"/>
    <property type="match status" value="1"/>
</dbReference>
<accession>A0A914XPM9</accession>
<dbReference type="InterPro" id="IPR036397">
    <property type="entry name" value="RNaseH_sf"/>
</dbReference>
<dbReference type="AlphaFoldDB" id="A0A914XPM9"/>
<dbReference type="InterPro" id="IPR009057">
    <property type="entry name" value="Homeodomain-like_sf"/>
</dbReference>
<name>A0A914XPM9_9BILA</name>
<reference evidence="4" key="1">
    <citation type="submission" date="2022-11" db="UniProtKB">
        <authorList>
            <consortium name="WormBaseParasite"/>
        </authorList>
    </citation>
    <scope>IDENTIFICATION</scope>
</reference>
<protein>
    <submittedName>
        <fullName evidence="4">Tc1-like transposase DDE domain-containing protein</fullName>
    </submittedName>
</protein>
<dbReference type="Gene3D" id="1.10.10.10">
    <property type="entry name" value="Winged helix-like DNA-binding domain superfamily/Winged helix DNA-binding domain"/>
    <property type="match status" value="1"/>
</dbReference>